<organism evidence="1 2">
    <name type="scientific">Methylobacterium isbiliense</name>
    <dbReference type="NCBI Taxonomy" id="315478"/>
    <lineage>
        <taxon>Bacteria</taxon>
        <taxon>Pseudomonadati</taxon>
        <taxon>Pseudomonadota</taxon>
        <taxon>Alphaproteobacteria</taxon>
        <taxon>Hyphomicrobiales</taxon>
        <taxon>Methylobacteriaceae</taxon>
        <taxon>Methylobacterium</taxon>
    </lineage>
</organism>
<protein>
    <submittedName>
        <fullName evidence="1">Uncharacterized protein</fullName>
    </submittedName>
</protein>
<keyword evidence="2" id="KW-1185">Reference proteome</keyword>
<sequence>MPNPFCAAFLLAVEAQRVIELRLVRIAWGGAEAQAEMVSMVGEKIVAAMEAANTLLAGGTHCQVVARYRELVAANARRLSA</sequence>
<dbReference type="EMBL" id="BPQQ01000009">
    <property type="protein sequence ID" value="GJD98929.1"/>
    <property type="molecule type" value="Genomic_DNA"/>
</dbReference>
<dbReference type="Proteomes" id="UP001055153">
    <property type="component" value="Unassembled WGS sequence"/>
</dbReference>
<evidence type="ECO:0000313" key="1">
    <source>
        <dbReference type="EMBL" id="GJD98929.1"/>
    </source>
</evidence>
<evidence type="ECO:0000313" key="2">
    <source>
        <dbReference type="Proteomes" id="UP001055153"/>
    </source>
</evidence>
<reference evidence="1" key="1">
    <citation type="journal article" date="2021" name="Front. Microbiol.">
        <title>Comprehensive Comparative Genomics and Phenotyping of Methylobacterium Species.</title>
        <authorList>
            <person name="Alessa O."/>
            <person name="Ogura Y."/>
            <person name="Fujitani Y."/>
            <person name="Takami H."/>
            <person name="Hayashi T."/>
            <person name="Sahin N."/>
            <person name="Tani A."/>
        </authorList>
    </citation>
    <scope>NUCLEOTIDE SEQUENCE</scope>
    <source>
        <strain evidence="1">DSM 17168</strain>
    </source>
</reference>
<gene>
    <name evidence="1" type="ORF">GMJLKIPL_0842</name>
</gene>
<name>A0ABQ4S8W3_9HYPH</name>
<proteinExistence type="predicted"/>
<comment type="caution">
    <text evidence="1">The sequence shown here is derived from an EMBL/GenBank/DDBJ whole genome shotgun (WGS) entry which is preliminary data.</text>
</comment>
<accession>A0ABQ4S8W3</accession>
<reference evidence="1" key="2">
    <citation type="submission" date="2021-08" db="EMBL/GenBank/DDBJ databases">
        <authorList>
            <person name="Tani A."/>
            <person name="Ola A."/>
            <person name="Ogura Y."/>
            <person name="Katsura K."/>
            <person name="Hayashi T."/>
        </authorList>
    </citation>
    <scope>NUCLEOTIDE SEQUENCE</scope>
    <source>
        <strain evidence="1">DSM 17168</strain>
    </source>
</reference>
<dbReference type="RefSeq" id="WP_003604877.1">
    <property type="nucleotide sequence ID" value="NZ_BPQQ01000009.1"/>
</dbReference>